<feature type="chain" id="PRO_5040236710" evidence="2">
    <location>
        <begin position="21"/>
        <end position="198"/>
    </location>
</feature>
<proteinExistence type="predicted"/>
<feature type="signal peptide" evidence="2">
    <location>
        <begin position="1"/>
        <end position="20"/>
    </location>
</feature>
<organism evidence="3 4">
    <name type="scientific">Caenorhabditis angaria</name>
    <dbReference type="NCBI Taxonomy" id="860376"/>
    <lineage>
        <taxon>Eukaryota</taxon>
        <taxon>Metazoa</taxon>
        <taxon>Ecdysozoa</taxon>
        <taxon>Nematoda</taxon>
        <taxon>Chromadorea</taxon>
        <taxon>Rhabditida</taxon>
        <taxon>Rhabditina</taxon>
        <taxon>Rhabditomorpha</taxon>
        <taxon>Rhabditoidea</taxon>
        <taxon>Rhabditidae</taxon>
        <taxon>Peloderinae</taxon>
        <taxon>Caenorhabditis</taxon>
    </lineage>
</organism>
<name>A0A9P1IS86_9PELO</name>
<accession>A0A9P1IS86</accession>
<protein>
    <submittedName>
        <fullName evidence="3">Uncharacterized protein</fullName>
    </submittedName>
</protein>
<feature type="region of interest" description="Disordered" evidence="1">
    <location>
        <begin position="157"/>
        <end position="198"/>
    </location>
</feature>
<sequence length="198" mass="22468">MFRFLLIFSLIFVNFTVVAQQHKNSTESPQKVEVVATIQFVCEYDVYWEYMVYVFDVATKKTLKRSQFINFEPKLKNATKKMKRTSKTYGMIFEARAGSEMIMHVLHTCTNDQSGRREVFALPTVPINQTRLLFDWRITFGVKLTDLTTTTPGFSASPTFSPNSSVTTEFSASPKFSPNSSVYTESPALSTFSPTSPS</sequence>
<gene>
    <name evidence="3" type="ORF">CAMP_LOCUS12761</name>
</gene>
<dbReference type="Proteomes" id="UP001152747">
    <property type="component" value="Unassembled WGS sequence"/>
</dbReference>
<evidence type="ECO:0000256" key="2">
    <source>
        <dbReference type="SAM" id="SignalP"/>
    </source>
</evidence>
<comment type="caution">
    <text evidence="3">The sequence shown here is derived from an EMBL/GenBank/DDBJ whole genome shotgun (WGS) entry which is preliminary data.</text>
</comment>
<keyword evidence="4" id="KW-1185">Reference proteome</keyword>
<reference evidence="3" key="1">
    <citation type="submission" date="2022-11" db="EMBL/GenBank/DDBJ databases">
        <authorList>
            <person name="Kikuchi T."/>
        </authorList>
    </citation>
    <scope>NUCLEOTIDE SEQUENCE</scope>
    <source>
        <strain evidence="3">PS1010</strain>
    </source>
</reference>
<keyword evidence="2" id="KW-0732">Signal</keyword>
<dbReference type="EMBL" id="CANHGI010000005">
    <property type="protein sequence ID" value="CAI5450124.1"/>
    <property type="molecule type" value="Genomic_DNA"/>
</dbReference>
<evidence type="ECO:0000256" key="1">
    <source>
        <dbReference type="SAM" id="MobiDB-lite"/>
    </source>
</evidence>
<evidence type="ECO:0000313" key="4">
    <source>
        <dbReference type="Proteomes" id="UP001152747"/>
    </source>
</evidence>
<dbReference type="AlphaFoldDB" id="A0A9P1IS86"/>
<evidence type="ECO:0000313" key="3">
    <source>
        <dbReference type="EMBL" id="CAI5450124.1"/>
    </source>
</evidence>